<dbReference type="Gene3D" id="3.40.395.10">
    <property type="entry name" value="Adenoviral Proteinase, Chain A"/>
    <property type="match status" value="1"/>
</dbReference>
<dbReference type="EMBL" id="CACSLK010009083">
    <property type="protein sequence ID" value="CAA0811651.1"/>
    <property type="molecule type" value="Genomic_DNA"/>
</dbReference>
<dbReference type="SUPFAM" id="SSF54001">
    <property type="entry name" value="Cysteine proteinases"/>
    <property type="match status" value="1"/>
</dbReference>
<gene>
    <name evidence="1" type="ORF">SHERM_12639</name>
</gene>
<feature type="non-terminal residue" evidence="1">
    <location>
        <position position="88"/>
    </location>
</feature>
<protein>
    <submittedName>
        <fullName evidence="1">Uncharacterized protein</fullName>
    </submittedName>
</protein>
<name>A0A9N7MN84_STRHE</name>
<evidence type="ECO:0000313" key="2">
    <source>
        <dbReference type="Proteomes" id="UP001153555"/>
    </source>
</evidence>
<feature type="non-terminal residue" evidence="1">
    <location>
        <position position="1"/>
    </location>
</feature>
<accession>A0A9N7MN84</accession>
<reference evidence="1" key="1">
    <citation type="submission" date="2019-12" db="EMBL/GenBank/DDBJ databases">
        <authorList>
            <person name="Scholes J."/>
        </authorList>
    </citation>
    <scope>NUCLEOTIDE SEQUENCE</scope>
</reference>
<sequence>SDVVSAIEQIKHRPPRKEDYEACASTFSRSTIAVLDEMMRSLNGAKYVFFPVVKKIHFYLLVLNIPEMKFVYHNSMDNAAYRGIGKSL</sequence>
<evidence type="ECO:0000313" key="1">
    <source>
        <dbReference type="EMBL" id="CAA0811651.1"/>
    </source>
</evidence>
<keyword evidence="2" id="KW-1185">Reference proteome</keyword>
<dbReference type="InterPro" id="IPR038765">
    <property type="entry name" value="Papain-like_cys_pep_sf"/>
</dbReference>
<dbReference type="Proteomes" id="UP001153555">
    <property type="component" value="Unassembled WGS sequence"/>
</dbReference>
<proteinExistence type="predicted"/>
<comment type="caution">
    <text evidence="1">The sequence shown here is derived from an EMBL/GenBank/DDBJ whole genome shotgun (WGS) entry which is preliminary data.</text>
</comment>
<dbReference type="AlphaFoldDB" id="A0A9N7MN84"/>
<organism evidence="1 2">
    <name type="scientific">Striga hermonthica</name>
    <name type="common">Purple witchweed</name>
    <name type="synonym">Buchnera hermonthica</name>
    <dbReference type="NCBI Taxonomy" id="68872"/>
    <lineage>
        <taxon>Eukaryota</taxon>
        <taxon>Viridiplantae</taxon>
        <taxon>Streptophyta</taxon>
        <taxon>Embryophyta</taxon>
        <taxon>Tracheophyta</taxon>
        <taxon>Spermatophyta</taxon>
        <taxon>Magnoliopsida</taxon>
        <taxon>eudicotyledons</taxon>
        <taxon>Gunneridae</taxon>
        <taxon>Pentapetalae</taxon>
        <taxon>asterids</taxon>
        <taxon>lamiids</taxon>
        <taxon>Lamiales</taxon>
        <taxon>Orobanchaceae</taxon>
        <taxon>Buchnereae</taxon>
        <taxon>Striga</taxon>
    </lineage>
</organism>
<dbReference type="OrthoDB" id="1704460at2759"/>